<sequence>MDSVNIIIECPSKNKRYNIEVTNDVTPFQLEQEFKEQFFNNDEKLKFYYLNQPLINNKPLLQQNVVKGSLIIIRVSYPLTLMVPIMNKCYQIDFEETWTTEDLSKKIQELLQIRSEEVQFQFGQQILKPQITLIQQGVVPKGTITANIQQRGGQQC</sequence>
<evidence type="ECO:0000313" key="3">
    <source>
        <dbReference type="Proteomes" id="UP000689195"/>
    </source>
</evidence>
<dbReference type="AlphaFoldDB" id="A0A8S1ULV1"/>
<dbReference type="CDD" id="cd17039">
    <property type="entry name" value="Ubl_ubiquitin_like"/>
    <property type="match status" value="1"/>
</dbReference>
<evidence type="ECO:0000313" key="2">
    <source>
        <dbReference type="EMBL" id="CAD8163506.1"/>
    </source>
</evidence>
<dbReference type="Proteomes" id="UP000689195">
    <property type="component" value="Unassembled WGS sequence"/>
</dbReference>
<dbReference type="EMBL" id="CAJJDO010000039">
    <property type="protein sequence ID" value="CAD8163506.1"/>
    <property type="molecule type" value="Genomic_DNA"/>
</dbReference>
<accession>A0A8S1ULV1</accession>
<reference evidence="2" key="1">
    <citation type="submission" date="2021-01" db="EMBL/GenBank/DDBJ databases">
        <authorList>
            <consortium name="Genoscope - CEA"/>
            <person name="William W."/>
        </authorList>
    </citation>
    <scope>NUCLEOTIDE SEQUENCE</scope>
</reference>
<dbReference type="PROSITE" id="PS50053">
    <property type="entry name" value="UBIQUITIN_2"/>
    <property type="match status" value="1"/>
</dbReference>
<protein>
    <recommendedName>
        <fullName evidence="1">Ubiquitin-like domain-containing protein</fullName>
    </recommendedName>
</protein>
<dbReference type="OrthoDB" id="307372at2759"/>
<organism evidence="2 3">
    <name type="scientific">Paramecium pentaurelia</name>
    <dbReference type="NCBI Taxonomy" id="43138"/>
    <lineage>
        <taxon>Eukaryota</taxon>
        <taxon>Sar</taxon>
        <taxon>Alveolata</taxon>
        <taxon>Ciliophora</taxon>
        <taxon>Intramacronucleata</taxon>
        <taxon>Oligohymenophorea</taxon>
        <taxon>Peniculida</taxon>
        <taxon>Parameciidae</taxon>
        <taxon>Paramecium</taxon>
    </lineage>
</organism>
<comment type="caution">
    <text evidence="2">The sequence shown here is derived from an EMBL/GenBank/DDBJ whole genome shotgun (WGS) entry which is preliminary data.</text>
</comment>
<name>A0A8S1ULV1_9CILI</name>
<gene>
    <name evidence="2" type="ORF">PPENT_87.1.T0390255</name>
</gene>
<proteinExistence type="predicted"/>
<feature type="domain" description="Ubiquitin-like" evidence="1">
    <location>
        <begin position="79"/>
        <end position="153"/>
    </location>
</feature>
<evidence type="ECO:0000259" key="1">
    <source>
        <dbReference type="PROSITE" id="PS50053"/>
    </source>
</evidence>
<dbReference type="InterPro" id="IPR000626">
    <property type="entry name" value="Ubiquitin-like_dom"/>
</dbReference>
<keyword evidence="3" id="KW-1185">Reference proteome</keyword>